<dbReference type="Proteomes" id="UP000620670">
    <property type="component" value="Unassembled WGS sequence"/>
</dbReference>
<sequence>MQVQNEAQLLILETSDLEKELQDTLGALKEIERWYDWEHTLIQSHPTLVRQRMEADLEERRRQNREPYVQHLAQVYQVLNSRRMFEGSNLLSTGVQANLSRHRERPRHYH</sequence>
<dbReference type="EMBL" id="JAELXT010000019">
    <property type="protein sequence ID" value="MBJ6127015.1"/>
    <property type="molecule type" value="Genomic_DNA"/>
</dbReference>
<evidence type="ECO:0000313" key="2">
    <source>
        <dbReference type="Proteomes" id="UP000620670"/>
    </source>
</evidence>
<organism evidence="1 2">
    <name type="scientific">Microvirga splendida</name>
    <dbReference type="NCBI Taxonomy" id="2795727"/>
    <lineage>
        <taxon>Bacteria</taxon>
        <taxon>Pseudomonadati</taxon>
        <taxon>Pseudomonadota</taxon>
        <taxon>Alphaproteobacteria</taxon>
        <taxon>Hyphomicrobiales</taxon>
        <taxon>Methylobacteriaceae</taxon>
        <taxon>Microvirga</taxon>
    </lineage>
</organism>
<proteinExistence type="predicted"/>
<protein>
    <recommendedName>
        <fullName evidence="3">Flagellar protein FliT</fullName>
    </recommendedName>
</protein>
<keyword evidence="2" id="KW-1185">Reference proteome</keyword>
<name>A0ABS0Y3X6_9HYPH</name>
<reference evidence="2" key="1">
    <citation type="submission" date="2020-12" db="EMBL/GenBank/DDBJ databases">
        <title>Hymenobacter sp.</title>
        <authorList>
            <person name="Kim M.K."/>
        </authorList>
    </citation>
    <scope>NUCLEOTIDE SEQUENCE [LARGE SCALE GENOMIC DNA]</scope>
    <source>
        <strain evidence="2">BT325</strain>
    </source>
</reference>
<gene>
    <name evidence="1" type="ORF">JAO75_16555</name>
</gene>
<evidence type="ECO:0008006" key="3">
    <source>
        <dbReference type="Google" id="ProtNLM"/>
    </source>
</evidence>
<comment type="caution">
    <text evidence="1">The sequence shown here is derived from an EMBL/GenBank/DDBJ whole genome shotgun (WGS) entry which is preliminary data.</text>
</comment>
<dbReference type="RefSeq" id="WP_199050245.1">
    <property type="nucleotide sequence ID" value="NZ_JAELXT010000019.1"/>
</dbReference>
<accession>A0ABS0Y3X6</accession>
<evidence type="ECO:0000313" key="1">
    <source>
        <dbReference type="EMBL" id="MBJ6127015.1"/>
    </source>
</evidence>